<organism evidence="1 2">
    <name type="scientific">Kushneria phosphatilytica</name>
    <dbReference type="NCBI Taxonomy" id="657387"/>
    <lineage>
        <taxon>Bacteria</taxon>
        <taxon>Pseudomonadati</taxon>
        <taxon>Pseudomonadota</taxon>
        <taxon>Gammaproteobacteria</taxon>
        <taxon>Oceanospirillales</taxon>
        <taxon>Halomonadaceae</taxon>
        <taxon>Kushneria</taxon>
    </lineage>
</organism>
<dbReference type="Pfam" id="PF01890">
    <property type="entry name" value="CbiG_C"/>
    <property type="match status" value="1"/>
</dbReference>
<dbReference type="InterPro" id="IPR036518">
    <property type="entry name" value="CobE/GbiG_C_sf"/>
</dbReference>
<dbReference type="Gene3D" id="3.30.420.180">
    <property type="entry name" value="CobE/GbiG C-terminal domain"/>
    <property type="match status" value="1"/>
</dbReference>
<dbReference type="AlphaFoldDB" id="A0A1S1NWD4"/>
<dbReference type="OrthoDB" id="9781023at2"/>
<dbReference type="GO" id="GO:0009236">
    <property type="term" value="P:cobalamin biosynthetic process"/>
    <property type="evidence" value="ECO:0007669"/>
    <property type="project" value="InterPro"/>
</dbReference>
<protein>
    <submittedName>
        <fullName evidence="1">Cobalamin biosynthesis protein</fullName>
    </submittedName>
</protein>
<dbReference type="STRING" id="657387.BH688_04070"/>
<dbReference type="Proteomes" id="UP000322553">
    <property type="component" value="Chromosome"/>
</dbReference>
<gene>
    <name evidence="1" type="ORF">FY550_07825</name>
</gene>
<sequence>MILVLGMGCRRDATFEVLQSLALNTFAYYNLAPERVAALATMREKCQEPGLTQLARHYHWPLLGFNREQLDAQRAGITQSSTAAERYMQVASVAEAAALAGCQQLINGTVARLLGARHQNHQATAALAGNIT</sequence>
<keyword evidence="2" id="KW-1185">Reference proteome</keyword>
<dbReference type="InterPro" id="IPR002750">
    <property type="entry name" value="CobE/GbiG_C"/>
</dbReference>
<dbReference type="InterPro" id="IPR052553">
    <property type="entry name" value="CbiG_hydrolase"/>
</dbReference>
<evidence type="ECO:0000313" key="2">
    <source>
        <dbReference type="Proteomes" id="UP000322553"/>
    </source>
</evidence>
<dbReference type="PANTHER" id="PTHR37477">
    <property type="entry name" value="COBALT-PRECORRIN-5A HYDROLASE"/>
    <property type="match status" value="1"/>
</dbReference>
<dbReference type="RefSeq" id="WP_070977409.1">
    <property type="nucleotide sequence ID" value="NZ_CP043420.1"/>
</dbReference>
<reference evidence="1 2" key="1">
    <citation type="submission" date="2019-08" db="EMBL/GenBank/DDBJ databases">
        <title>Complete genome sequence of Kushneria sp. YCWA18, a halophilic phosphate-solubilizing bacterium isolated from Daqiao saltern in China.</title>
        <authorList>
            <person name="Du G.-X."/>
            <person name="Qu L.-Y."/>
        </authorList>
    </citation>
    <scope>NUCLEOTIDE SEQUENCE [LARGE SCALE GENOMIC DNA]</scope>
    <source>
        <strain evidence="1 2">YCWA18</strain>
    </source>
</reference>
<dbReference type="EMBL" id="CP043420">
    <property type="protein sequence ID" value="QEL11045.1"/>
    <property type="molecule type" value="Genomic_DNA"/>
</dbReference>
<dbReference type="SUPFAM" id="SSF159664">
    <property type="entry name" value="CobE/GbiG C-terminal domain-like"/>
    <property type="match status" value="1"/>
</dbReference>
<dbReference type="KEGG" id="kuy:FY550_07825"/>
<name>A0A1S1NWD4_9GAMM</name>
<accession>A0A1S1NWD4</accession>
<proteinExistence type="predicted"/>
<dbReference type="PANTHER" id="PTHR37477:SF1">
    <property type="entry name" value="COBALT-PRECORRIN-5A HYDROLASE"/>
    <property type="match status" value="1"/>
</dbReference>
<evidence type="ECO:0000313" key="1">
    <source>
        <dbReference type="EMBL" id="QEL11045.1"/>
    </source>
</evidence>